<gene>
    <name evidence="2" type="ORF">DAQ1742_02664</name>
</gene>
<dbReference type="EMBL" id="LT615367">
    <property type="protein sequence ID" value="SLM63537.1"/>
    <property type="molecule type" value="Genomic_DNA"/>
</dbReference>
<feature type="transmembrane region" description="Helical" evidence="1">
    <location>
        <begin position="7"/>
        <end position="30"/>
    </location>
</feature>
<evidence type="ECO:0000313" key="2">
    <source>
        <dbReference type="EMBL" id="SLM63537.1"/>
    </source>
</evidence>
<keyword evidence="1" id="KW-0472">Membrane</keyword>
<accession>A0A375AC20</accession>
<dbReference type="AlphaFoldDB" id="A0A375AC20"/>
<protein>
    <submittedName>
        <fullName evidence="2">Uncharacterized protein</fullName>
    </submittedName>
</protein>
<evidence type="ECO:0000256" key="1">
    <source>
        <dbReference type="SAM" id="Phobius"/>
    </source>
</evidence>
<organism evidence="2 3">
    <name type="scientific">Dickeya aquatica</name>
    <dbReference type="NCBI Taxonomy" id="1401087"/>
    <lineage>
        <taxon>Bacteria</taxon>
        <taxon>Pseudomonadati</taxon>
        <taxon>Pseudomonadota</taxon>
        <taxon>Gammaproteobacteria</taxon>
        <taxon>Enterobacterales</taxon>
        <taxon>Pectobacteriaceae</taxon>
        <taxon>Dickeya</taxon>
    </lineage>
</organism>
<keyword evidence="1" id="KW-0812">Transmembrane</keyword>
<dbReference type="KEGG" id="daq:DAQ1742_02664"/>
<evidence type="ECO:0000313" key="3">
    <source>
        <dbReference type="Proteomes" id="UP000294820"/>
    </source>
</evidence>
<sequence length="39" mass="4361">MKRFFSIAGAFDAGFAIGFALGLLVAKFAIEYDYLWLNL</sequence>
<reference evidence="2 3" key="1">
    <citation type="submission" date="2016-09" db="EMBL/GenBank/DDBJ databases">
        <authorList>
            <person name="Reverchon S."/>
            <person name="Nasser W."/>
            <person name="Leonard S."/>
            <person name="Brochier C."/>
            <person name="Duprey A."/>
        </authorList>
    </citation>
    <scope>NUCLEOTIDE SEQUENCE [LARGE SCALE GENOMIC DNA]</scope>
    <source>
        <strain evidence="2 3">174/2</strain>
    </source>
</reference>
<keyword evidence="1" id="KW-1133">Transmembrane helix</keyword>
<name>A0A375AC20_9GAMM</name>
<keyword evidence="3" id="KW-1185">Reference proteome</keyword>
<proteinExistence type="predicted"/>
<dbReference type="Proteomes" id="UP000294820">
    <property type="component" value="Chromosome 1"/>
</dbReference>